<dbReference type="PROSITE" id="PS51257">
    <property type="entry name" value="PROKAR_LIPOPROTEIN"/>
    <property type="match status" value="1"/>
</dbReference>
<comment type="caution">
    <text evidence="1">The sequence shown here is derived from an EMBL/GenBank/DDBJ whole genome shotgun (WGS) entry which is preliminary data.</text>
</comment>
<protein>
    <recommendedName>
        <fullName evidence="3">Lipoprotein</fullName>
    </recommendedName>
</protein>
<evidence type="ECO:0000313" key="2">
    <source>
        <dbReference type="Proteomes" id="UP000012159"/>
    </source>
</evidence>
<dbReference type="Proteomes" id="UP000012159">
    <property type="component" value="Unassembled WGS sequence"/>
</dbReference>
<accession>M6WI66</accession>
<proteinExistence type="predicted"/>
<dbReference type="AlphaFoldDB" id="M6WI66"/>
<evidence type="ECO:0000313" key="1">
    <source>
        <dbReference type="EMBL" id="EMO61448.1"/>
    </source>
</evidence>
<gene>
    <name evidence="1" type="ORF">LEP1GSC133_3308</name>
</gene>
<evidence type="ECO:0008006" key="3">
    <source>
        <dbReference type="Google" id="ProtNLM"/>
    </source>
</evidence>
<dbReference type="STRING" id="1192866.LEP1GSC133_3308"/>
<name>M6WI66_LEPBO</name>
<sequence length="85" mass="9929">MRKNWIGNSALLMILFGSFVYSCQKIDLDSRKIFIASGNKNLPFFTEIEGRDYLFGIGIRFPLVRRVDNGFGLRKRKFYLKIGLF</sequence>
<organism evidence="1 2">
    <name type="scientific">Leptospira borgpetersenii serovar Pomona str. 200901868</name>
    <dbReference type="NCBI Taxonomy" id="1192866"/>
    <lineage>
        <taxon>Bacteria</taxon>
        <taxon>Pseudomonadati</taxon>
        <taxon>Spirochaetota</taxon>
        <taxon>Spirochaetia</taxon>
        <taxon>Leptospirales</taxon>
        <taxon>Leptospiraceae</taxon>
        <taxon>Leptospira</taxon>
    </lineage>
</organism>
<reference evidence="1 2" key="1">
    <citation type="submission" date="2013-01" db="EMBL/GenBank/DDBJ databases">
        <authorList>
            <person name="Harkins D.M."/>
            <person name="Durkin A.S."/>
            <person name="Brinkac L.M."/>
            <person name="Haft D.H."/>
            <person name="Selengut J.D."/>
            <person name="Sanka R."/>
            <person name="DePew J."/>
            <person name="Purushe J."/>
            <person name="Picardeau M."/>
            <person name="Werts C."/>
            <person name="Goarant C."/>
            <person name="Vinetz J.M."/>
            <person name="Sutton G.G."/>
            <person name="Nierman W.C."/>
            <person name="Fouts D.E."/>
        </authorList>
    </citation>
    <scope>NUCLEOTIDE SEQUENCE [LARGE SCALE GENOMIC DNA]</scope>
    <source>
        <strain evidence="1 2">200901868</strain>
    </source>
</reference>
<dbReference type="EMBL" id="AKWF02000096">
    <property type="protein sequence ID" value="EMO61448.1"/>
    <property type="molecule type" value="Genomic_DNA"/>
</dbReference>